<dbReference type="AlphaFoldDB" id="A0A0N4WHC3"/>
<protein>
    <submittedName>
        <fullName evidence="1">Reverse transcriptase domain-containing protein</fullName>
    </submittedName>
</protein>
<sequence length="150" mass="17544">MPEMSTTDAIFIARQVMEKYREKLGPCYVTFLDLEVHSTVSRDKSAGERSENERFQSKLFDQGRVRGLQYNTHSTRPNRSNRCHCWGTPRVSSEPVPLSACDERRYRRTRGWLLKAILYADDIALLAESREELQNKLQKWQETLTDNDIC</sequence>
<accession>A0A0N4WHC3</accession>
<dbReference type="OMA" id="PTHAGCH"/>
<proteinExistence type="predicted"/>
<organism evidence="1">
    <name type="scientific">Haemonchus placei</name>
    <name type="common">Barber's pole worm</name>
    <dbReference type="NCBI Taxonomy" id="6290"/>
    <lineage>
        <taxon>Eukaryota</taxon>
        <taxon>Metazoa</taxon>
        <taxon>Ecdysozoa</taxon>
        <taxon>Nematoda</taxon>
        <taxon>Chromadorea</taxon>
        <taxon>Rhabditida</taxon>
        <taxon>Rhabditina</taxon>
        <taxon>Rhabditomorpha</taxon>
        <taxon>Strongyloidea</taxon>
        <taxon>Trichostrongylidae</taxon>
        <taxon>Haemonchus</taxon>
    </lineage>
</organism>
<reference evidence="1" key="1">
    <citation type="submission" date="2017-02" db="UniProtKB">
        <authorList>
            <consortium name="WormBaseParasite"/>
        </authorList>
    </citation>
    <scope>IDENTIFICATION</scope>
</reference>
<name>A0A0N4WHC3_HAEPC</name>
<dbReference type="WBParaSite" id="HPLM_0001027701-mRNA-1">
    <property type="protein sequence ID" value="HPLM_0001027701-mRNA-1"/>
    <property type="gene ID" value="HPLM_0001027701"/>
</dbReference>
<evidence type="ECO:0000313" key="1">
    <source>
        <dbReference type="WBParaSite" id="HPLM_0001027701-mRNA-1"/>
    </source>
</evidence>